<gene>
    <name evidence="2" type="ORF">PFISCL1PPCAC_3925</name>
</gene>
<evidence type="ECO:0000313" key="2">
    <source>
        <dbReference type="EMBL" id="GMT12628.1"/>
    </source>
</evidence>
<dbReference type="PANTHER" id="PTHR47022">
    <property type="entry name" value="BTB AND MATH DOMAIN-CONTAINING PROTEIN 36-RELATED"/>
    <property type="match status" value="1"/>
</dbReference>
<protein>
    <recommendedName>
        <fullName evidence="1">BTB domain-containing protein</fullName>
    </recommendedName>
</protein>
<dbReference type="SUPFAM" id="SSF54695">
    <property type="entry name" value="POZ domain"/>
    <property type="match status" value="2"/>
</dbReference>
<dbReference type="Pfam" id="PF00651">
    <property type="entry name" value="BTB"/>
    <property type="match status" value="2"/>
</dbReference>
<dbReference type="SMART" id="SM00225">
    <property type="entry name" value="BTB"/>
    <property type="match status" value="1"/>
</dbReference>
<dbReference type="InterPro" id="IPR000210">
    <property type="entry name" value="BTB/POZ_dom"/>
</dbReference>
<name>A0AAV5V2N2_9BILA</name>
<dbReference type="Gene3D" id="3.30.710.10">
    <property type="entry name" value="Potassium Channel Kv1.1, Chain A"/>
    <property type="match status" value="2"/>
</dbReference>
<keyword evidence="3" id="KW-1185">Reference proteome</keyword>
<dbReference type="AlphaFoldDB" id="A0AAV5V2N2"/>
<reference evidence="2" key="1">
    <citation type="submission" date="2023-10" db="EMBL/GenBank/DDBJ databases">
        <title>Genome assembly of Pristionchus species.</title>
        <authorList>
            <person name="Yoshida K."/>
            <person name="Sommer R.J."/>
        </authorList>
    </citation>
    <scope>NUCLEOTIDE SEQUENCE</scope>
    <source>
        <strain evidence="2">RS5133</strain>
    </source>
</reference>
<feature type="domain" description="BTB" evidence="1">
    <location>
        <begin position="318"/>
        <end position="372"/>
    </location>
</feature>
<organism evidence="2 3">
    <name type="scientific">Pristionchus fissidentatus</name>
    <dbReference type="NCBI Taxonomy" id="1538716"/>
    <lineage>
        <taxon>Eukaryota</taxon>
        <taxon>Metazoa</taxon>
        <taxon>Ecdysozoa</taxon>
        <taxon>Nematoda</taxon>
        <taxon>Chromadorea</taxon>
        <taxon>Rhabditida</taxon>
        <taxon>Rhabditina</taxon>
        <taxon>Diplogasteromorpha</taxon>
        <taxon>Diplogasteroidea</taxon>
        <taxon>Neodiplogasteridae</taxon>
        <taxon>Pristionchus</taxon>
    </lineage>
</organism>
<proteinExistence type="predicted"/>
<dbReference type="PANTHER" id="PTHR47022:SF1">
    <property type="entry name" value="BTB AND MATH DOMAIN-CONTAINING PROTEIN 36-RELATED"/>
    <property type="match status" value="1"/>
</dbReference>
<comment type="caution">
    <text evidence="2">The sequence shown here is derived from an EMBL/GenBank/DDBJ whole genome shotgun (WGS) entry which is preliminary data.</text>
</comment>
<feature type="domain" description="BTB" evidence="1">
    <location>
        <begin position="1"/>
        <end position="39"/>
    </location>
</feature>
<feature type="non-terminal residue" evidence="2">
    <location>
        <position position="1"/>
    </location>
</feature>
<evidence type="ECO:0000313" key="3">
    <source>
        <dbReference type="Proteomes" id="UP001432322"/>
    </source>
</evidence>
<dbReference type="Proteomes" id="UP001432322">
    <property type="component" value="Unassembled WGS sequence"/>
</dbReference>
<dbReference type="PROSITE" id="PS50097">
    <property type="entry name" value="BTB"/>
    <property type="match status" value="2"/>
</dbReference>
<evidence type="ECO:0000259" key="1">
    <source>
        <dbReference type="PROSITE" id="PS50097"/>
    </source>
</evidence>
<sequence>HSSFFNTLFHGDFMEKDQEEIELTDVSLKEFRAFLIALYCPFDKIEFEKIAGKYASRQVGKYALLVLGDRYEIPMIIDRMDEYLATNNRQLLTNRHALRQSLELADRYRLVKLQRECIYALHHSPIEIRKLKRTAEYSNFSDTTKASIERRLNRNYKILKEIDNESNDSHNSTNFANCGSLVVALSRGDIFQPLNCEIGGLRWYLYEDDEEFKDHSEYDDRFLSLHLVASRPYIEWSCEGTVDVKIIDRGDGNVIFHKKFSLSLDNKCPVRIMNRVLKKKRVWMKYGTADIVINISIGNVTGMRETPKFDFSSPSKLSDLVVNVDGKKIYVSRQYMSTVSSVFREILDEDPVEITLDNIDYKAFLEFLHCIYPSFKKSFTVETIDAIMDLSMRFNVEFLSNHLIHFVLDSSVYSFIPQKIVWGFEYDVDMKDTAAYNGMHAEKRQKMLEWMISVDDRR</sequence>
<dbReference type="InterPro" id="IPR011333">
    <property type="entry name" value="SKP1/BTB/POZ_sf"/>
</dbReference>
<dbReference type="CDD" id="cd18186">
    <property type="entry name" value="BTB_POZ_ZBTB_KLHL-like"/>
    <property type="match status" value="2"/>
</dbReference>
<accession>A0AAV5V2N2</accession>
<dbReference type="EMBL" id="BTSY01000001">
    <property type="protein sequence ID" value="GMT12628.1"/>
    <property type="molecule type" value="Genomic_DNA"/>
</dbReference>